<feature type="compositionally biased region" description="Basic and acidic residues" evidence="1">
    <location>
        <begin position="409"/>
        <end position="421"/>
    </location>
</feature>
<name>A0ABP4FAY4_9ACTN</name>
<feature type="region of interest" description="Disordered" evidence="1">
    <location>
        <begin position="269"/>
        <end position="366"/>
    </location>
</feature>
<reference evidence="3" key="1">
    <citation type="journal article" date="2019" name="Int. J. Syst. Evol. Microbiol.">
        <title>The Global Catalogue of Microorganisms (GCM) 10K type strain sequencing project: providing services to taxonomists for standard genome sequencing and annotation.</title>
        <authorList>
            <consortium name="The Broad Institute Genomics Platform"/>
            <consortium name="The Broad Institute Genome Sequencing Center for Infectious Disease"/>
            <person name="Wu L."/>
            <person name="Ma J."/>
        </authorList>
    </citation>
    <scope>NUCLEOTIDE SEQUENCE [LARGE SCALE GENOMIC DNA]</scope>
    <source>
        <strain evidence="3">JCM 12696</strain>
    </source>
</reference>
<feature type="compositionally biased region" description="Low complexity" evidence="1">
    <location>
        <begin position="453"/>
        <end position="462"/>
    </location>
</feature>
<feature type="region of interest" description="Disordered" evidence="1">
    <location>
        <begin position="215"/>
        <end position="238"/>
    </location>
</feature>
<feature type="compositionally biased region" description="Low complexity" evidence="1">
    <location>
        <begin position="305"/>
        <end position="326"/>
    </location>
</feature>
<feature type="compositionally biased region" description="Low complexity" evidence="1">
    <location>
        <begin position="425"/>
        <end position="438"/>
    </location>
</feature>
<accession>A0ABP4FAY4</accession>
<sequence length="527" mass="52259">MADEHDAWLDKDTAERLLCGEPVAPTGDDRTRGRTVRLDAALRELAADADITYANNRELPGEAAAVAAFRRARRTAGRAYGDGTYAAAASEARVPEARAYEARTYDETTARADRKHWARTTPGLPAGAAGAIGAVGAVGTVGQAADTEGVRGTEAAMHGGHAGQAVHAVRAGRTEAGAGYAAGAGDGYADRVSTAGSGGGGGKPRGTLRLVLAPGTGRRARTGRDASVRPAPSDRPVRRGLAAAVAGCALGGMAVMAGAGALPSLVSGEQSPLPGNSVSTKASPRPYVSESSGLGAESPAPPDGAPGRSAGPSPGASSASPASPDGNGDDGRDVRDGEHGNEAIGPAGAHSDWSGSPSDPTSGQWYSETVRACRAYVSGAIDAERERALESAADGPAGAARFCDKLLDGADGHTLRGEGGRLNDPSGTPGPAAPGTPSLPYEPRPDESGGPGPTTSPTSPGTDNGQGDGPENDGTDSGKDTGSGKDKAKSHPGGDDGASDDSARDDADRHGSPALAPVPASSLTSPS</sequence>
<feature type="region of interest" description="Disordered" evidence="1">
    <location>
        <begin position="409"/>
        <end position="527"/>
    </location>
</feature>
<feature type="compositionally biased region" description="Polar residues" evidence="1">
    <location>
        <begin position="353"/>
        <end position="366"/>
    </location>
</feature>
<protein>
    <recommendedName>
        <fullName evidence="4">Extensin</fullName>
    </recommendedName>
</protein>
<gene>
    <name evidence="2" type="ORF">GCM10009654_16750</name>
</gene>
<proteinExistence type="predicted"/>
<feature type="compositionally biased region" description="Basic and acidic residues" evidence="1">
    <location>
        <begin position="501"/>
        <end position="511"/>
    </location>
</feature>
<evidence type="ECO:0000256" key="1">
    <source>
        <dbReference type="SAM" id="MobiDB-lite"/>
    </source>
</evidence>
<keyword evidence="3" id="KW-1185">Reference proteome</keyword>
<comment type="caution">
    <text evidence="2">The sequence shown here is derived from an EMBL/GenBank/DDBJ whole genome shotgun (WGS) entry which is preliminary data.</text>
</comment>
<feature type="compositionally biased region" description="Polar residues" evidence="1">
    <location>
        <begin position="269"/>
        <end position="282"/>
    </location>
</feature>
<evidence type="ECO:0008006" key="4">
    <source>
        <dbReference type="Google" id="ProtNLM"/>
    </source>
</evidence>
<feature type="compositionally biased region" description="Basic and acidic residues" evidence="1">
    <location>
        <begin position="476"/>
        <end position="494"/>
    </location>
</feature>
<dbReference type="RefSeq" id="WP_344272393.1">
    <property type="nucleotide sequence ID" value="NZ_BAAAKV010000011.1"/>
</dbReference>
<feature type="compositionally biased region" description="Basic and acidic residues" evidence="1">
    <location>
        <begin position="329"/>
        <end position="341"/>
    </location>
</feature>
<dbReference type="EMBL" id="BAAAKV010000011">
    <property type="protein sequence ID" value="GAA1160984.1"/>
    <property type="molecule type" value="Genomic_DNA"/>
</dbReference>
<evidence type="ECO:0000313" key="3">
    <source>
        <dbReference type="Proteomes" id="UP001501371"/>
    </source>
</evidence>
<evidence type="ECO:0000313" key="2">
    <source>
        <dbReference type="EMBL" id="GAA1160984.1"/>
    </source>
</evidence>
<organism evidence="2 3">
    <name type="scientific">Streptomyces hebeiensis</name>
    <dbReference type="NCBI Taxonomy" id="229486"/>
    <lineage>
        <taxon>Bacteria</taxon>
        <taxon>Bacillati</taxon>
        <taxon>Actinomycetota</taxon>
        <taxon>Actinomycetes</taxon>
        <taxon>Kitasatosporales</taxon>
        <taxon>Streptomycetaceae</taxon>
        <taxon>Streptomyces</taxon>
    </lineage>
</organism>
<dbReference type="Proteomes" id="UP001501371">
    <property type="component" value="Unassembled WGS sequence"/>
</dbReference>